<organism evidence="1 2">
    <name type="scientific">Thiorhodovibrio winogradskyi</name>
    <dbReference type="NCBI Taxonomy" id="77007"/>
    <lineage>
        <taxon>Bacteria</taxon>
        <taxon>Pseudomonadati</taxon>
        <taxon>Pseudomonadota</taxon>
        <taxon>Gammaproteobacteria</taxon>
        <taxon>Chromatiales</taxon>
        <taxon>Chromatiaceae</taxon>
        <taxon>Thiorhodovibrio</taxon>
    </lineage>
</organism>
<protein>
    <submittedName>
        <fullName evidence="1">Uncharacterized protein</fullName>
    </submittedName>
</protein>
<proteinExistence type="predicted"/>
<accession>A0ABZ0SD52</accession>
<evidence type="ECO:0000313" key="1">
    <source>
        <dbReference type="EMBL" id="WPL18046.1"/>
    </source>
</evidence>
<name>A0ABZ0SD52_9GAMM</name>
<keyword evidence="2" id="KW-1185">Reference proteome</keyword>
<evidence type="ECO:0000313" key="2">
    <source>
        <dbReference type="Proteomes" id="UP001432180"/>
    </source>
</evidence>
<dbReference type="EMBL" id="CP121472">
    <property type="protein sequence ID" value="WPL18046.1"/>
    <property type="molecule type" value="Genomic_DNA"/>
</dbReference>
<sequence>MSNPIQVAAALALSRFATVTFGIGDGSRPGAARHRH</sequence>
<gene>
    <name evidence="1" type="ORF">Thiowin_03097</name>
</gene>
<dbReference type="Proteomes" id="UP001432180">
    <property type="component" value="Chromosome"/>
</dbReference>
<reference evidence="1 2" key="1">
    <citation type="journal article" date="2023" name="Microorganisms">
        <title>Thiorhodovibrio frisius and Trv. litoralis spp. nov., Two Novel Members from a Clade of Fastidious Purple Sulfur Bacteria That Exhibit Unique Red-Shifted Light-Harvesting Capabilities.</title>
        <authorList>
            <person name="Methner A."/>
            <person name="Kuzyk S.B."/>
            <person name="Petersen J."/>
            <person name="Bauer S."/>
            <person name="Brinkmann H."/>
            <person name="Sichau K."/>
            <person name="Wanner G."/>
            <person name="Wolf J."/>
            <person name="Neumann-Schaal M."/>
            <person name="Henke P."/>
            <person name="Tank M."/>
            <person name="Sproer C."/>
            <person name="Bunk B."/>
            <person name="Overmann J."/>
        </authorList>
    </citation>
    <scope>NUCLEOTIDE SEQUENCE [LARGE SCALE GENOMIC DNA]</scope>
    <source>
        <strain evidence="1 2">DSM 6702</strain>
    </source>
</reference>